<feature type="region of interest" description="Disordered" evidence="2">
    <location>
        <begin position="1"/>
        <end position="45"/>
    </location>
</feature>
<evidence type="ECO:0000313" key="4">
    <source>
        <dbReference type="Proteomes" id="UP000827284"/>
    </source>
</evidence>
<feature type="coiled-coil region" evidence="1">
    <location>
        <begin position="384"/>
        <end position="411"/>
    </location>
</feature>
<name>A0A9P3HF79_9FUNG</name>
<feature type="compositionally biased region" description="Low complexity" evidence="2">
    <location>
        <begin position="262"/>
        <end position="282"/>
    </location>
</feature>
<feature type="compositionally biased region" description="Low complexity" evidence="2">
    <location>
        <begin position="28"/>
        <end position="45"/>
    </location>
</feature>
<dbReference type="PANTHER" id="PTHR15615:SF94">
    <property type="entry name" value="PHO85 CYCLIN-6-RELATED"/>
    <property type="match status" value="1"/>
</dbReference>
<dbReference type="CDD" id="cd20558">
    <property type="entry name" value="CYCLIN_ScPCL7-like"/>
    <property type="match status" value="1"/>
</dbReference>
<organism evidence="3 4">
    <name type="scientific">Entomortierella parvispora</name>
    <dbReference type="NCBI Taxonomy" id="205924"/>
    <lineage>
        <taxon>Eukaryota</taxon>
        <taxon>Fungi</taxon>
        <taxon>Fungi incertae sedis</taxon>
        <taxon>Mucoromycota</taxon>
        <taxon>Mortierellomycotina</taxon>
        <taxon>Mortierellomycetes</taxon>
        <taxon>Mortierellales</taxon>
        <taxon>Mortierellaceae</taxon>
        <taxon>Entomortierella</taxon>
    </lineage>
</organism>
<reference evidence="3" key="1">
    <citation type="submission" date="2021-11" db="EMBL/GenBank/DDBJ databases">
        <authorList>
            <person name="Herlambang A."/>
            <person name="Guo Y."/>
            <person name="Takashima Y."/>
            <person name="Nishizawa T."/>
        </authorList>
    </citation>
    <scope>NUCLEOTIDE SEQUENCE</scope>
    <source>
        <strain evidence="3">E1425</strain>
    </source>
</reference>
<dbReference type="GO" id="GO:0019901">
    <property type="term" value="F:protein kinase binding"/>
    <property type="evidence" value="ECO:0007669"/>
    <property type="project" value="InterPro"/>
</dbReference>
<evidence type="ECO:0000313" key="3">
    <source>
        <dbReference type="EMBL" id="GJJ75212.1"/>
    </source>
</evidence>
<protein>
    <recommendedName>
        <fullName evidence="5">Cyclin-domain-containing protein</fullName>
    </recommendedName>
</protein>
<dbReference type="Gene3D" id="1.10.472.10">
    <property type="entry name" value="Cyclin-like"/>
    <property type="match status" value="2"/>
</dbReference>
<sequence length="528" mass="58679">MTTTATMDTPNTTTPSPPPTPQPEEKTYTNTAASSSPCSSSSSPTMMATPQFDVIQHPVKDTLLIVSSLLSMLVHKNDSLYDPSRDPVTLFHSRAVPRISIEAYLTRVLQYIPFTNEVLLNVLVFLDRIGGLEGMQLHQLQQELPLQSRGTPMNSTLLATPMPSPCSPSTSSSLSTPPFSTASQSSQFPAAASTAITASSTSSNSCPSSSSLSSRDPFCGPASSSNSNSAQDLPIIQKRGRDPTEDQRHHQQQQESCKRSRVAASPSPTTTCTTSVEEMATTATPSGAVATTTTNGFRVNSFNIHRLLITCLMVAAKFTSDLFYSNARYAKVGGLSLPELNQLELEFLFTTKFELNVKVDELQRVGNSLLQFRERQLVPASAAMQQQQQQEQQLQLQLQQQRQQQLQLQQQQRHLFAAMQIQQQQQQFQQQQFLQQQQLLQQQQQFQLQRLMSVQQQQQQQQQQQPLITAMSQSSMVFAPTLVESTTMASHQQGNIVKTHLLSPPEEKHKWTETEVQESNDQRIDHQG</sequence>
<accession>A0A9P3HF79</accession>
<dbReference type="PANTHER" id="PTHR15615">
    <property type="match status" value="1"/>
</dbReference>
<dbReference type="Proteomes" id="UP000827284">
    <property type="component" value="Unassembled WGS sequence"/>
</dbReference>
<feature type="compositionally biased region" description="Low complexity" evidence="2">
    <location>
        <begin position="1"/>
        <end position="14"/>
    </location>
</feature>
<dbReference type="AlphaFoldDB" id="A0A9P3HF79"/>
<evidence type="ECO:0000256" key="2">
    <source>
        <dbReference type="SAM" id="MobiDB-lite"/>
    </source>
</evidence>
<gene>
    <name evidence="3" type="ORF">EMPS_07570</name>
</gene>
<comment type="caution">
    <text evidence="3">The sequence shown here is derived from an EMBL/GenBank/DDBJ whole genome shotgun (WGS) entry which is preliminary data.</text>
</comment>
<keyword evidence="1" id="KW-0175">Coiled coil</keyword>
<feature type="compositionally biased region" description="Basic and acidic residues" evidence="2">
    <location>
        <begin position="239"/>
        <end position="249"/>
    </location>
</feature>
<dbReference type="SUPFAM" id="SSF47954">
    <property type="entry name" value="Cyclin-like"/>
    <property type="match status" value="1"/>
</dbReference>
<dbReference type="GO" id="GO:0000307">
    <property type="term" value="C:cyclin-dependent protein kinase holoenzyme complex"/>
    <property type="evidence" value="ECO:0007669"/>
    <property type="project" value="TreeGrafter"/>
</dbReference>
<dbReference type="OrthoDB" id="1060854at2759"/>
<proteinExistence type="predicted"/>
<feature type="compositionally biased region" description="Polar residues" evidence="2">
    <location>
        <begin position="148"/>
        <end position="158"/>
    </location>
</feature>
<dbReference type="Pfam" id="PF08613">
    <property type="entry name" value="Cyclin"/>
    <property type="match status" value="2"/>
</dbReference>
<dbReference type="GO" id="GO:0005634">
    <property type="term" value="C:nucleus"/>
    <property type="evidence" value="ECO:0007669"/>
    <property type="project" value="TreeGrafter"/>
</dbReference>
<feature type="region of interest" description="Disordered" evidence="2">
    <location>
        <begin position="502"/>
        <end position="528"/>
    </location>
</feature>
<dbReference type="GO" id="GO:0016538">
    <property type="term" value="F:cyclin-dependent protein serine/threonine kinase regulator activity"/>
    <property type="evidence" value="ECO:0007669"/>
    <property type="project" value="TreeGrafter"/>
</dbReference>
<reference evidence="3" key="2">
    <citation type="journal article" date="2022" name="Microbiol. Resour. Announc.">
        <title>Whole-Genome Sequence of Entomortierella parvispora E1425, a Mucoromycotan Fungus Associated with Burkholderiaceae-Related Endosymbiotic Bacteria.</title>
        <authorList>
            <person name="Herlambang A."/>
            <person name="Guo Y."/>
            <person name="Takashima Y."/>
            <person name="Narisawa K."/>
            <person name="Ohta H."/>
            <person name="Nishizawa T."/>
        </authorList>
    </citation>
    <scope>NUCLEOTIDE SEQUENCE</scope>
    <source>
        <strain evidence="3">E1425</strain>
    </source>
</reference>
<evidence type="ECO:0000256" key="1">
    <source>
        <dbReference type="SAM" id="Coils"/>
    </source>
</evidence>
<dbReference type="InterPro" id="IPR036915">
    <property type="entry name" value="Cyclin-like_sf"/>
</dbReference>
<dbReference type="EMBL" id="BQFW01000010">
    <property type="protein sequence ID" value="GJJ75212.1"/>
    <property type="molecule type" value="Genomic_DNA"/>
</dbReference>
<evidence type="ECO:0008006" key="5">
    <source>
        <dbReference type="Google" id="ProtNLM"/>
    </source>
</evidence>
<keyword evidence="4" id="KW-1185">Reference proteome</keyword>
<feature type="compositionally biased region" description="Low complexity" evidence="2">
    <location>
        <begin position="167"/>
        <end position="214"/>
    </location>
</feature>
<feature type="compositionally biased region" description="Polar residues" evidence="2">
    <location>
        <begin position="222"/>
        <end position="231"/>
    </location>
</feature>
<feature type="region of interest" description="Disordered" evidence="2">
    <location>
        <begin position="147"/>
        <end position="287"/>
    </location>
</feature>
<dbReference type="InterPro" id="IPR013922">
    <property type="entry name" value="Cyclin_PHO80-like"/>
</dbReference>